<accession>A0A7T3NBE1</accession>
<sequence>MTGIILDTLFPSRVRRRVERENRLEEIRFNKFLEDKKKREDEKHPNAKMAEGVSKCSVGRFWVEKDYLDLIGAIAPGVTLEDFSRATGRSYTGCINRLRMLSIVVRSAHFGYRDVIRPVIPVSRLKFYMAGGKRLDLTNELCKIGYIREGKVVKAPEWFTNQFEINKVKLCSRKS</sequence>
<evidence type="ECO:0000313" key="2">
    <source>
        <dbReference type="Proteomes" id="UP000595879"/>
    </source>
</evidence>
<organism evidence="1 2">
    <name type="scientific">Cronobacter phage vB_CsaM_SemperBestia</name>
    <dbReference type="NCBI Taxonomy" id="2777353"/>
    <lineage>
        <taxon>Viruses</taxon>
        <taxon>Duplodnaviria</taxon>
        <taxon>Heunggongvirae</taxon>
        <taxon>Uroviricota</taxon>
        <taxon>Caudoviricetes</taxon>
        <taxon>Pantevenvirales</taxon>
        <taxon>Straboviridae</taxon>
        <taxon>Pseudotevenvirus</taxon>
        <taxon>Pseudotevenvirus leb</taxon>
    </lineage>
</organism>
<dbReference type="Proteomes" id="UP000595879">
    <property type="component" value="Genome"/>
</dbReference>
<reference evidence="1 2" key="1">
    <citation type="submission" date="2020-09" db="EMBL/GenBank/DDBJ databases">
        <authorList>
            <person name="Reed H.X."/>
            <person name="Ayers H."/>
            <person name="Chronis L."/>
            <person name="Gaertner R."/>
            <person name="Thompson D."/>
            <person name="Newey C."/>
            <person name="Breakwell D.P."/>
            <person name="Grose J.H."/>
        </authorList>
    </citation>
    <scope>NUCLEOTIDE SEQUENCE [LARGE SCALE GENOMIC DNA]</scope>
</reference>
<protein>
    <submittedName>
        <fullName evidence="1">Uncharacterized protein</fullName>
    </submittedName>
</protein>
<evidence type="ECO:0000313" key="1">
    <source>
        <dbReference type="EMBL" id="QPX76605.1"/>
    </source>
</evidence>
<proteinExistence type="predicted"/>
<dbReference type="EMBL" id="MW021756">
    <property type="protein sequence ID" value="QPX76605.1"/>
    <property type="molecule type" value="Genomic_DNA"/>
</dbReference>
<name>A0A7T3NBE1_9CAUD</name>